<dbReference type="PANTHER" id="PTHR32332:SF20">
    <property type="entry name" value="2-NITROPROPANE DIOXYGENASE-LIKE PROTEIN"/>
    <property type="match status" value="1"/>
</dbReference>
<dbReference type="AlphaFoldDB" id="A0A6J5IM93"/>
<dbReference type="InterPro" id="IPR004136">
    <property type="entry name" value="NMO"/>
</dbReference>
<evidence type="ECO:0000256" key="3">
    <source>
        <dbReference type="ARBA" id="ARBA00023002"/>
    </source>
</evidence>
<keyword evidence="4" id="KW-0503">Monooxygenase</keyword>
<organism evidence="4 5">
    <name type="scientific">Burkholderia aenigmatica</name>
    <dbReference type="NCBI Taxonomy" id="2015348"/>
    <lineage>
        <taxon>Bacteria</taxon>
        <taxon>Pseudomonadati</taxon>
        <taxon>Pseudomonadota</taxon>
        <taxon>Betaproteobacteria</taxon>
        <taxon>Burkholderiales</taxon>
        <taxon>Burkholderiaceae</taxon>
        <taxon>Burkholderia</taxon>
        <taxon>Burkholderia cepacia complex</taxon>
    </lineage>
</organism>
<dbReference type="GO" id="GO:0018580">
    <property type="term" value="F:nitronate monooxygenase activity"/>
    <property type="evidence" value="ECO:0007669"/>
    <property type="project" value="InterPro"/>
</dbReference>
<keyword evidence="1" id="KW-0285">Flavoprotein</keyword>
<keyword evidence="2" id="KW-0288">FMN</keyword>
<sequence>MKTRITELFGIDYPIIQGGMHHVGYAELAAAVSNAGGLGIITGLTQRSPADLAAEIRRCREMTDKPFGVNLTFLPTVTSPDYPGYIRAIVEGGVKIVETAGNNPQPYLAALKEAHVKVIHKCTSVRHALKAESIGCDAVSVDGFECGGHPGEDDIPNFILLPRAADELKIPFVASGGMADGRSLVAALSLGADGINMGTRFIATREAPVHENVKQALVAASELDTRLVMRPLRNTERVLRNAAVDRILEKESRLGASIRFDDIVEEVAGVYPRIMKEGALDAGAWSCGLVVGLIRDIPTVKELVDRIVSEATEIIRSRLAGIAG</sequence>
<keyword evidence="3" id="KW-0560">Oxidoreductase</keyword>
<evidence type="ECO:0000256" key="1">
    <source>
        <dbReference type="ARBA" id="ARBA00022630"/>
    </source>
</evidence>
<dbReference type="PANTHER" id="PTHR32332">
    <property type="entry name" value="2-NITROPROPANE DIOXYGENASE"/>
    <property type="match status" value="1"/>
</dbReference>
<evidence type="ECO:0000256" key="2">
    <source>
        <dbReference type="ARBA" id="ARBA00022643"/>
    </source>
</evidence>
<dbReference type="Pfam" id="PF03060">
    <property type="entry name" value="NMO"/>
    <property type="match status" value="2"/>
</dbReference>
<dbReference type="EMBL" id="CABWIL020000002">
    <property type="protein sequence ID" value="CAB3960747.1"/>
    <property type="molecule type" value="Genomic_DNA"/>
</dbReference>
<dbReference type="RefSeq" id="WP_175219493.1">
    <property type="nucleotide sequence ID" value="NZ_CABWIL020000002.1"/>
</dbReference>
<evidence type="ECO:0000313" key="5">
    <source>
        <dbReference type="Proteomes" id="UP000494301"/>
    </source>
</evidence>
<proteinExistence type="predicted"/>
<protein>
    <submittedName>
        <fullName evidence="4">Nitronate monooxygenase</fullName>
    </submittedName>
</protein>
<gene>
    <name evidence="4" type="ORF">BLA3211_00485</name>
</gene>
<name>A0A6J5IM93_9BURK</name>
<evidence type="ECO:0000313" key="4">
    <source>
        <dbReference type="EMBL" id="CAB3960747.1"/>
    </source>
</evidence>
<accession>A0A6J5IM93</accession>
<dbReference type="CDD" id="cd04730">
    <property type="entry name" value="NPD_like"/>
    <property type="match status" value="1"/>
</dbReference>
<dbReference type="InterPro" id="IPR013785">
    <property type="entry name" value="Aldolase_TIM"/>
</dbReference>
<dbReference type="SUPFAM" id="SSF51412">
    <property type="entry name" value="Inosine monophosphate dehydrogenase (IMPDH)"/>
    <property type="match status" value="1"/>
</dbReference>
<dbReference type="Gene3D" id="3.20.20.70">
    <property type="entry name" value="Aldolase class I"/>
    <property type="match status" value="1"/>
</dbReference>
<reference evidence="4 5" key="1">
    <citation type="submission" date="2020-04" db="EMBL/GenBank/DDBJ databases">
        <authorList>
            <person name="Depoorter E."/>
        </authorList>
    </citation>
    <scope>NUCLEOTIDE SEQUENCE [LARGE SCALE GENOMIC DNA]</scope>
    <source>
        <strain evidence="4 5">BCC0217</strain>
    </source>
</reference>
<dbReference type="Proteomes" id="UP000494301">
    <property type="component" value="Unassembled WGS sequence"/>
</dbReference>